<dbReference type="InterPro" id="IPR029062">
    <property type="entry name" value="Class_I_gatase-like"/>
</dbReference>
<dbReference type="Gene3D" id="3.40.50.880">
    <property type="match status" value="1"/>
</dbReference>
<reference evidence="2" key="1">
    <citation type="submission" date="2018-05" db="EMBL/GenBank/DDBJ databases">
        <authorList>
            <person name="Lanie J.A."/>
            <person name="Ng W.-L."/>
            <person name="Kazmierczak K.M."/>
            <person name="Andrzejewski T.M."/>
            <person name="Davidsen T.M."/>
            <person name="Wayne K.J."/>
            <person name="Tettelin H."/>
            <person name="Glass J.I."/>
            <person name="Rusch D."/>
            <person name="Podicherti R."/>
            <person name="Tsui H.-C.T."/>
            <person name="Winkler M.E."/>
        </authorList>
    </citation>
    <scope>NUCLEOTIDE SEQUENCE</scope>
</reference>
<name>A0A381Z960_9ZZZZ</name>
<evidence type="ECO:0000259" key="1">
    <source>
        <dbReference type="Pfam" id="PF06283"/>
    </source>
</evidence>
<organism evidence="2">
    <name type="scientific">marine metagenome</name>
    <dbReference type="NCBI Taxonomy" id="408172"/>
    <lineage>
        <taxon>unclassified sequences</taxon>
        <taxon>metagenomes</taxon>
        <taxon>ecological metagenomes</taxon>
    </lineage>
</organism>
<dbReference type="AlphaFoldDB" id="A0A381Z960"/>
<dbReference type="InterPro" id="IPR029010">
    <property type="entry name" value="ThuA-like"/>
</dbReference>
<dbReference type="PANTHER" id="PTHR40469:SF2">
    <property type="entry name" value="GALACTOSE-BINDING DOMAIN-LIKE SUPERFAMILY PROTEIN"/>
    <property type="match status" value="1"/>
</dbReference>
<feature type="domain" description="ThuA-like" evidence="1">
    <location>
        <begin position="28"/>
        <end position="249"/>
    </location>
</feature>
<sequence length="259" mass="28348">MRLLTCILTLAGLTAGELSAAEKKPLRALLITGGCCHDYAKQKDLLKQGLEARINVVVDHVHSPDKSTNPPLAIFGNPDYAKGYDVVIHDECAADQTDPKVIAGVLAPHRKGIPGVNLHCAMHSYRFGNFRKPVKPGAANAKWYEYIGVQSTGHGPKKPIEIAFENNVPYITKGINNWTTGNEELYNNVQVLPNSKVVARGTQGKSKAVVAWTNDYNGTRVFSTSIGHNTFTVADSRYLDFVARGLLWAVKREDAPIKK</sequence>
<feature type="non-terminal residue" evidence="2">
    <location>
        <position position="259"/>
    </location>
</feature>
<proteinExistence type="predicted"/>
<dbReference type="PANTHER" id="PTHR40469">
    <property type="entry name" value="SECRETED GLYCOSYL HYDROLASE"/>
    <property type="match status" value="1"/>
</dbReference>
<evidence type="ECO:0000313" key="2">
    <source>
        <dbReference type="EMBL" id="SVA85283.1"/>
    </source>
</evidence>
<accession>A0A381Z960</accession>
<dbReference type="SUPFAM" id="SSF52317">
    <property type="entry name" value="Class I glutamine amidotransferase-like"/>
    <property type="match status" value="1"/>
</dbReference>
<dbReference type="EMBL" id="UINC01020272">
    <property type="protein sequence ID" value="SVA85283.1"/>
    <property type="molecule type" value="Genomic_DNA"/>
</dbReference>
<gene>
    <name evidence="2" type="ORF">METZ01_LOCUS138137</name>
</gene>
<dbReference type="Pfam" id="PF06283">
    <property type="entry name" value="ThuA"/>
    <property type="match status" value="1"/>
</dbReference>
<protein>
    <recommendedName>
        <fullName evidence="1">ThuA-like domain-containing protein</fullName>
    </recommendedName>
</protein>